<organism evidence="2 3">
    <name type="scientific">Chironomus riparius</name>
    <dbReference type="NCBI Taxonomy" id="315576"/>
    <lineage>
        <taxon>Eukaryota</taxon>
        <taxon>Metazoa</taxon>
        <taxon>Ecdysozoa</taxon>
        <taxon>Arthropoda</taxon>
        <taxon>Hexapoda</taxon>
        <taxon>Insecta</taxon>
        <taxon>Pterygota</taxon>
        <taxon>Neoptera</taxon>
        <taxon>Endopterygota</taxon>
        <taxon>Diptera</taxon>
        <taxon>Nematocera</taxon>
        <taxon>Chironomoidea</taxon>
        <taxon>Chironomidae</taxon>
        <taxon>Chironominae</taxon>
        <taxon>Chironomus</taxon>
    </lineage>
</organism>
<gene>
    <name evidence="2" type="ORF">CHIRRI_LOCUS602</name>
</gene>
<proteinExistence type="predicted"/>
<name>A0A9N9RIT5_9DIPT</name>
<dbReference type="AlphaFoldDB" id="A0A9N9RIT5"/>
<reference evidence="2" key="1">
    <citation type="submission" date="2022-01" db="EMBL/GenBank/DDBJ databases">
        <authorList>
            <person name="King R."/>
        </authorList>
    </citation>
    <scope>NUCLEOTIDE SEQUENCE</scope>
</reference>
<dbReference type="OrthoDB" id="10434743at2759"/>
<protein>
    <submittedName>
        <fullName evidence="2">Uncharacterized protein</fullName>
    </submittedName>
</protein>
<evidence type="ECO:0000256" key="1">
    <source>
        <dbReference type="SAM" id="Coils"/>
    </source>
</evidence>
<dbReference type="EMBL" id="OU895877">
    <property type="protein sequence ID" value="CAG9797613.1"/>
    <property type="molecule type" value="Genomic_DNA"/>
</dbReference>
<keyword evidence="1" id="KW-0175">Coiled coil</keyword>
<feature type="coiled-coil region" evidence="1">
    <location>
        <begin position="3"/>
        <end position="34"/>
    </location>
</feature>
<keyword evidence="3" id="KW-1185">Reference proteome</keyword>
<sequence>MDFKALKERAKAFAENAKREKQEKQQKIVNIKIDKNLPSISKNEAVISEYMDVLRQTHQTIGKTLLKERLEKKKEDKFKNVNYVKQQFNLQKNTGSLKSKIKHMRRQRIFPQPKSFMNYRNRNGLIKKNSIKINN</sequence>
<reference evidence="2" key="2">
    <citation type="submission" date="2022-10" db="EMBL/GenBank/DDBJ databases">
        <authorList>
            <consortium name="ENA_rothamsted_submissions"/>
            <consortium name="culmorum"/>
            <person name="King R."/>
        </authorList>
    </citation>
    <scope>NUCLEOTIDE SEQUENCE</scope>
</reference>
<dbReference type="Proteomes" id="UP001153620">
    <property type="component" value="Chromosome 1"/>
</dbReference>
<evidence type="ECO:0000313" key="3">
    <source>
        <dbReference type="Proteomes" id="UP001153620"/>
    </source>
</evidence>
<evidence type="ECO:0000313" key="2">
    <source>
        <dbReference type="EMBL" id="CAG9797613.1"/>
    </source>
</evidence>
<accession>A0A9N9RIT5</accession>